<accession>A0A9P6MRW5</accession>
<evidence type="ECO:0000313" key="3">
    <source>
        <dbReference type="Proteomes" id="UP000703661"/>
    </source>
</evidence>
<protein>
    <submittedName>
        <fullName evidence="2">Uncharacterized protein</fullName>
    </submittedName>
</protein>
<feature type="signal peptide" evidence="1">
    <location>
        <begin position="1"/>
        <end position="23"/>
    </location>
</feature>
<keyword evidence="3" id="KW-1185">Reference proteome</keyword>
<comment type="caution">
    <text evidence="2">The sequence shown here is derived from an EMBL/GenBank/DDBJ whole genome shotgun (WGS) entry which is preliminary data.</text>
</comment>
<dbReference type="EMBL" id="JAAAID010001182">
    <property type="protein sequence ID" value="KAG0011243.1"/>
    <property type="molecule type" value="Genomic_DNA"/>
</dbReference>
<feature type="chain" id="PRO_5040146393" evidence="1">
    <location>
        <begin position="24"/>
        <end position="102"/>
    </location>
</feature>
<name>A0A9P6MRW5_9FUNG</name>
<reference evidence="2" key="1">
    <citation type="journal article" date="2020" name="Fungal Divers.">
        <title>Resolving the Mortierellaceae phylogeny through synthesis of multi-gene phylogenetics and phylogenomics.</title>
        <authorList>
            <person name="Vandepol N."/>
            <person name="Liber J."/>
            <person name="Desiro A."/>
            <person name="Na H."/>
            <person name="Kennedy M."/>
            <person name="Barry K."/>
            <person name="Grigoriev I.V."/>
            <person name="Miller A.N."/>
            <person name="O'Donnell K."/>
            <person name="Stajich J.E."/>
            <person name="Bonito G."/>
        </authorList>
    </citation>
    <scope>NUCLEOTIDE SEQUENCE</scope>
    <source>
        <strain evidence="2">NRRL 2769</strain>
    </source>
</reference>
<keyword evidence="1" id="KW-0732">Signal</keyword>
<gene>
    <name evidence="2" type="ORF">BGZ80_000829</name>
</gene>
<organism evidence="2 3">
    <name type="scientific">Entomortierella chlamydospora</name>
    <dbReference type="NCBI Taxonomy" id="101097"/>
    <lineage>
        <taxon>Eukaryota</taxon>
        <taxon>Fungi</taxon>
        <taxon>Fungi incertae sedis</taxon>
        <taxon>Mucoromycota</taxon>
        <taxon>Mortierellomycotina</taxon>
        <taxon>Mortierellomycetes</taxon>
        <taxon>Mortierellales</taxon>
        <taxon>Mortierellaceae</taxon>
        <taxon>Entomortierella</taxon>
    </lineage>
</organism>
<dbReference type="OrthoDB" id="2436447at2759"/>
<dbReference type="AlphaFoldDB" id="A0A9P6MRW5"/>
<evidence type="ECO:0000313" key="2">
    <source>
        <dbReference type="EMBL" id="KAG0011243.1"/>
    </source>
</evidence>
<evidence type="ECO:0000256" key="1">
    <source>
        <dbReference type="SAM" id="SignalP"/>
    </source>
</evidence>
<sequence>MTPRNLCLTSLLVLAVFSTFAAAAIVVTGSRTKAEARTRTISGWPESLEIEIEKVEIGGLSLPLAQSLIKNANTGFKSFGNIEIIPKNAVVAAGTQSVEYDS</sequence>
<proteinExistence type="predicted"/>
<dbReference type="Proteomes" id="UP000703661">
    <property type="component" value="Unassembled WGS sequence"/>
</dbReference>